<dbReference type="InterPro" id="IPR022037">
    <property type="entry name" value="DUF3606"/>
</dbReference>
<evidence type="ECO:0000313" key="1">
    <source>
        <dbReference type="EMBL" id="SEN11459.1"/>
    </source>
</evidence>
<keyword evidence="2" id="KW-1185">Reference proteome</keyword>
<dbReference type="Proteomes" id="UP000198984">
    <property type="component" value="Unassembled WGS sequence"/>
</dbReference>
<accession>A0A1H8DVX7</accession>
<evidence type="ECO:0000313" key="2">
    <source>
        <dbReference type="Proteomes" id="UP000198984"/>
    </source>
</evidence>
<organism evidence="1 2">
    <name type="scientific">Chitinophaga rupis</name>
    <dbReference type="NCBI Taxonomy" id="573321"/>
    <lineage>
        <taxon>Bacteria</taxon>
        <taxon>Pseudomonadati</taxon>
        <taxon>Bacteroidota</taxon>
        <taxon>Chitinophagia</taxon>
        <taxon>Chitinophagales</taxon>
        <taxon>Chitinophagaceae</taxon>
        <taxon>Chitinophaga</taxon>
    </lineage>
</organism>
<dbReference type="EMBL" id="FOBB01000008">
    <property type="protein sequence ID" value="SEN11459.1"/>
    <property type="molecule type" value="Genomic_DNA"/>
</dbReference>
<dbReference type="RefSeq" id="WP_089918744.1">
    <property type="nucleotide sequence ID" value="NZ_FOBB01000008.1"/>
</dbReference>
<proteinExistence type="predicted"/>
<evidence type="ECO:0008006" key="3">
    <source>
        <dbReference type="Google" id="ProtNLM"/>
    </source>
</evidence>
<reference evidence="1 2" key="1">
    <citation type="submission" date="2016-10" db="EMBL/GenBank/DDBJ databases">
        <authorList>
            <person name="de Groot N.N."/>
        </authorList>
    </citation>
    <scope>NUCLEOTIDE SEQUENCE [LARGE SCALE GENOMIC DNA]</scope>
    <source>
        <strain evidence="1 2">DSM 21039</strain>
    </source>
</reference>
<dbReference type="OrthoDB" id="679144at2"/>
<name>A0A1H8DVX7_9BACT</name>
<sequence>MADNKSNVGQQDRIRVDANDPSEVEYLHRQFAHLKHEQVVEAIKSKGPLRADVVKYLETLNKR</sequence>
<gene>
    <name evidence="1" type="ORF">SAMN04488505_108119</name>
</gene>
<dbReference type="AlphaFoldDB" id="A0A1H8DVX7"/>
<dbReference type="Pfam" id="PF12244">
    <property type="entry name" value="DUF3606"/>
    <property type="match status" value="1"/>
</dbReference>
<dbReference type="STRING" id="573321.SAMN04488505_108119"/>
<protein>
    <recommendedName>
        <fullName evidence="3">DUF3606 domain-containing protein</fullName>
    </recommendedName>
</protein>